<evidence type="ECO:0000256" key="1">
    <source>
        <dbReference type="ARBA" id="ARBA00023239"/>
    </source>
</evidence>
<evidence type="ECO:0000259" key="2">
    <source>
        <dbReference type="Pfam" id="PF01557"/>
    </source>
</evidence>
<organism evidence="3 4">
    <name type="scientific">Caulobacter vibrioides</name>
    <name type="common">Caulobacter crescentus</name>
    <dbReference type="NCBI Taxonomy" id="155892"/>
    <lineage>
        <taxon>Bacteria</taxon>
        <taxon>Pseudomonadati</taxon>
        <taxon>Pseudomonadota</taxon>
        <taxon>Alphaproteobacteria</taxon>
        <taxon>Caulobacterales</taxon>
        <taxon>Caulobacteraceae</taxon>
        <taxon>Caulobacter</taxon>
    </lineage>
</organism>
<protein>
    <submittedName>
        <fullName evidence="3">2-keto-4-pentenoate hydratase</fullName>
    </submittedName>
</protein>
<sequence>MTVSEADSEIFAPTAIAPQFVKARQQGVSVPGYPGGVIPPSMADGYAVQDIAIDLWPDELVGWKVGLVPPQHRERLGAERLAGCIFKSKVQQAASGEANRFRAIEGGFCAVEAEFIIRLGKDAPEGKTDWTIEEAADYVGELLVGVEIAGSPLKTINALGPTVVASDFGNNDGQIIGQAISNWRDIAWEDMPVETFINGKSVGTASAATIPGSPLAALAFLLGTVAARGKPLKKGQIVTTGATTGIHDVVAGDVAHVSFGPFGTVDCVAVPA</sequence>
<dbReference type="PANTHER" id="PTHR30143">
    <property type="entry name" value="ACID HYDRATASE"/>
    <property type="match status" value="1"/>
</dbReference>
<dbReference type="GO" id="GO:0008684">
    <property type="term" value="F:2-oxopent-4-enoate hydratase activity"/>
    <property type="evidence" value="ECO:0007669"/>
    <property type="project" value="TreeGrafter"/>
</dbReference>
<dbReference type="InterPro" id="IPR050772">
    <property type="entry name" value="Hydratase-Decarb/MhpD_sf"/>
</dbReference>
<dbReference type="GO" id="GO:0005737">
    <property type="term" value="C:cytoplasm"/>
    <property type="evidence" value="ECO:0007669"/>
    <property type="project" value="TreeGrafter"/>
</dbReference>
<name>A0A290MRK9_CAUVI</name>
<proteinExistence type="predicted"/>
<dbReference type="AlphaFoldDB" id="A0A290MRK9"/>
<dbReference type="Proteomes" id="UP000217311">
    <property type="component" value="Chromosome"/>
</dbReference>
<keyword evidence="1" id="KW-0456">Lyase</keyword>
<dbReference type="SUPFAM" id="SSF56529">
    <property type="entry name" value="FAH"/>
    <property type="match status" value="1"/>
</dbReference>
<dbReference type="EMBL" id="CP023315">
    <property type="protein sequence ID" value="ATC31535.1"/>
    <property type="molecule type" value="Genomic_DNA"/>
</dbReference>
<evidence type="ECO:0000313" key="3">
    <source>
        <dbReference type="EMBL" id="ATC31535.1"/>
    </source>
</evidence>
<dbReference type="InterPro" id="IPR011234">
    <property type="entry name" value="Fumarylacetoacetase-like_C"/>
</dbReference>
<dbReference type="InterPro" id="IPR036663">
    <property type="entry name" value="Fumarylacetoacetase_C_sf"/>
</dbReference>
<accession>A0A290MRK9</accession>
<reference evidence="4" key="1">
    <citation type="submission" date="2017-09" db="EMBL/GenBank/DDBJ databases">
        <title>Genome evolution observed in wild isolates of Caulobacter crescentus.</title>
        <authorList>
            <person name="Ely B."/>
            <person name="Wilson K."/>
            <person name="Scott D."/>
        </authorList>
    </citation>
    <scope>NUCLEOTIDE SEQUENCE [LARGE SCALE GENOMIC DNA]</scope>
    <source>
        <strain evidence="4">CB13b1a</strain>
    </source>
</reference>
<evidence type="ECO:0000313" key="4">
    <source>
        <dbReference type="Proteomes" id="UP000217311"/>
    </source>
</evidence>
<feature type="domain" description="Fumarylacetoacetase-like C-terminal" evidence="2">
    <location>
        <begin position="109"/>
        <end position="265"/>
    </location>
</feature>
<dbReference type="Gene3D" id="3.90.850.10">
    <property type="entry name" value="Fumarylacetoacetase-like, C-terminal domain"/>
    <property type="match status" value="1"/>
</dbReference>
<gene>
    <name evidence="3" type="ORF">CA606_03745</name>
</gene>
<dbReference type="Pfam" id="PF01557">
    <property type="entry name" value="FAA_hydrolase"/>
    <property type="match status" value="1"/>
</dbReference>
<dbReference type="RefSeq" id="WP_096050993.1">
    <property type="nucleotide sequence ID" value="NZ_CP023315.3"/>
</dbReference>
<dbReference type="PANTHER" id="PTHR30143:SF0">
    <property type="entry name" value="2-KETO-4-PENTENOATE HYDRATASE"/>
    <property type="match status" value="1"/>
</dbReference>